<dbReference type="Proteomes" id="UP000051952">
    <property type="component" value="Unassembled WGS sequence"/>
</dbReference>
<dbReference type="GO" id="GO:0007005">
    <property type="term" value="P:mitochondrion organization"/>
    <property type="evidence" value="ECO:0007669"/>
    <property type="project" value="InterPro"/>
</dbReference>
<dbReference type="AlphaFoldDB" id="A0A0S4J688"/>
<dbReference type="EMBL" id="CYKH01000929">
    <property type="protein sequence ID" value="CUG68076.1"/>
    <property type="molecule type" value="Genomic_DNA"/>
</dbReference>
<accession>A0A0S4J688</accession>
<dbReference type="Gene3D" id="3.40.50.1440">
    <property type="entry name" value="Tubulin/FtsZ, GTPase domain"/>
    <property type="match status" value="1"/>
</dbReference>
<dbReference type="OMA" id="QACSFAR"/>
<sequence length="641" mass="70321">MSNEREIVTVALGNYSALVAAQWANGLSLFDMERDTLSLTSRHSVVATSGFGQNASATSRVARLVILDNHHSSRIVKDIPIGKEETDAAVRAAMGSNQEGGDDDDREEEEDTDVAFDDFSYITTTVDFTTNGLGAPFVASQYTDPNRGNDDDATDNHHDNDEGRGDETEEDIASRLAQRDKTNAKAIFRHKDAFVPWHHFIRAGLHERSYIALADAHRESGGLSLLHSAGYGKSHMRSSNVPEVDATFDAVRYMLEGSDHPQGCQFFVDGDSCFSGLGANLLHELRESWGSKMGLFTMAAYEPFPQLNLIDDDFARIRLDEVDLNFALSIVHLSEASSVFVPCRVSEWEAFQAEAARHKAPALPYIPSTLENTSTAQILATAWDTATFGLRGGAGTGGDAPQLSMGELERFIRPSEGYRIASLYSATPYRVPHTVSDNGKRLPSSFWGALQANSLFPVSGSPNTDDTLTASSSFFPLSHSNKFGPDRDAGRILGHSLTVRGIKGLMDDVYPRQEAILRHVYPLRTATVSTTFTDNGYPVSDTFPSNVLFPPRAPGAAAIPLDGITDVPVAAHLCCTYNAGGMIAEAAKKFDVIRKYRRHTHKHSYEMEDDEWAETSESLHQLSDDYCHQDEEEDGTFCDNE</sequence>
<proteinExistence type="predicted"/>
<dbReference type="InterPro" id="IPR049942">
    <property type="entry name" value="DML1/Misato"/>
</dbReference>
<dbReference type="InterPro" id="IPR036525">
    <property type="entry name" value="Tubulin/FtsZ_GTPase_sf"/>
</dbReference>
<feature type="region of interest" description="Disordered" evidence="1">
    <location>
        <begin position="137"/>
        <end position="170"/>
    </location>
</feature>
<evidence type="ECO:0000313" key="2">
    <source>
        <dbReference type="EMBL" id="CUG68076.1"/>
    </source>
</evidence>
<dbReference type="SUPFAM" id="SSF52490">
    <property type="entry name" value="Tubulin nucleotide-binding domain-like"/>
    <property type="match status" value="1"/>
</dbReference>
<evidence type="ECO:0000313" key="3">
    <source>
        <dbReference type="Proteomes" id="UP000051952"/>
    </source>
</evidence>
<dbReference type="PANTHER" id="PTHR13391">
    <property type="entry name" value="MITOCHONDRIAL DISTRIBUTION REGULATOR MISATO"/>
    <property type="match status" value="1"/>
</dbReference>
<dbReference type="PANTHER" id="PTHR13391:SF0">
    <property type="entry name" value="PROTEIN MISATO HOMOLOG 1"/>
    <property type="match status" value="1"/>
</dbReference>
<protein>
    <submittedName>
        <fullName evidence="2">Uncharacterized protein</fullName>
    </submittedName>
</protein>
<evidence type="ECO:0000256" key="1">
    <source>
        <dbReference type="SAM" id="MobiDB-lite"/>
    </source>
</evidence>
<reference evidence="3" key="1">
    <citation type="submission" date="2015-09" db="EMBL/GenBank/DDBJ databases">
        <authorList>
            <consortium name="Pathogen Informatics"/>
        </authorList>
    </citation>
    <scope>NUCLEOTIDE SEQUENCE [LARGE SCALE GENOMIC DNA]</scope>
    <source>
        <strain evidence="3">Lake Konstanz</strain>
    </source>
</reference>
<organism evidence="2 3">
    <name type="scientific">Bodo saltans</name>
    <name type="common">Flagellated protozoan</name>
    <dbReference type="NCBI Taxonomy" id="75058"/>
    <lineage>
        <taxon>Eukaryota</taxon>
        <taxon>Discoba</taxon>
        <taxon>Euglenozoa</taxon>
        <taxon>Kinetoplastea</taxon>
        <taxon>Metakinetoplastina</taxon>
        <taxon>Eubodonida</taxon>
        <taxon>Bodonidae</taxon>
        <taxon>Bodo</taxon>
    </lineage>
</organism>
<name>A0A0S4J688_BODSA</name>
<dbReference type="VEuPathDB" id="TriTrypDB:BSAL_83045"/>
<dbReference type="GO" id="GO:0005737">
    <property type="term" value="C:cytoplasm"/>
    <property type="evidence" value="ECO:0007669"/>
    <property type="project" value="TreeGrafter"/>
</dbReference>
<keyword evidence="3" id="KW-1185">Reference proteome</keyword>
<feature type="compositionally biased region" description="Basic and acidic residues" evidence="1">
    <location>
        <begin position="147"/>
        <end position="166"/>
    </location>
</feature>
<dbReference type="OrthoDB" id="271881at2759"/>
<gene>
    <name evidence="2" type="ORF">BSAL_83045</name>
</gene>